<dbReference type="EMBL" id="BMAV01022840">
    <property type="protein sequence ID" value="GFY78139.1"/>
    <property type="molecule type" value="Genomic_DNA"/>
</dbReference>
<dbReference type="InterPro" id="IPR013940">
    <property type="entry name" value="Spo22/ZIP4/TEX11"/>
</dbReference>
<name>A0A8X7CM69_9ARAC</name>
<dbReference type="GO" id="GO:0051321">
    <property type="term" value="P:meiotic cell cycle"/>
    <property type="evidence" value="ECO:0007669"/>
    <property type="project" value="UniProtKB-KW"/>
</dbReference>
<evidence type="ECO:0000256" key="1">
    <source>
        <dbReference type="ARBA" id="ARBA00023254"/>
    </source>
</evidence>
<gene>
    <name evidence="2" type="primary">AVEN_210320_1</name>
    <name evidence="2" type="ORF">TNIN_316631</name>
</gene>
<dbReference type="Pfam" id="PF08631">
    <property type="entry name" value="SPO22"/>
    <property type="match status" value="1"/>
</dbReference>
<accession>A0A8X7CM69</accession>
<proteinExistence type="predicted"/>
<reference evidence="2" key="1">
    <citation type="submission" date="2020-08" db="EMBL/GenBank/DDBJ databases">
        <title>Multicomponent nature underlies the extraordinary mechanical properties of spider dragline silk.</title>
        <authorList>
            <person name="Kono N."/>
            <person name="Nakamura H."/>
            <person name="Mori M."/>
            <person name="Yoshida Y."/>
            <person name="Ohtoshi R."/>
            <person name="Malay A.D."/>
            <person name="Moran D.A.P."/>
            <person name="Tomita M."/>
            <person name="Numata K."/>
            <person name="Arakawa K."/>
        </authorList>
    </citation>
    <scope>NUCLEOTIDE SEQUENCE</scope>
</reference>
<dbReference type="AlphaFoldDB" id="A0A8X7CM69"/>
<protein>
    <recommendedName>
        <fullName evidence="4">Protein ZIP4 homolog</fullName>
    </recommendedName>
</protein>
<dbReference type="InterPro" id="IPR042861">
    <property type="entry name" value="TEX11"/>
</dbReference>
<dbReference type="OrthoDB" id="6435589at2759"/>
<evidence type="ECO:0000313" key="3">
    <source>
        <dbReference type="Proteomes" id="UP000886998"/>
    </source>
</evidence>
<keyword evidence="1" id="KW-0469">Meiosis</keyword>
<comment type="caution">
    <text evidence="2">The sequence shown here is derived from an EMBL/GenBank/DDBJ whole genome shotgun (WGS) entry which is preliminary data.</text>
</comment>
<dbReference type="PANTHER" id="PTHR47083:SF1">
    <property type="entry name" value="TESTIS-EXPRESSED PROTEIN 11"/>
    <property type="match status" value="1"/>
</dbReference>
<dbReference type="Proteomes" id="UP000886998">
    <property type="component" value="Unassembled WGS sequence"/>
</dbReference>
<evidence type="ECO:0008006" key="4">
    <source>
        <dbReference type="Google" id="ProtNLM"/>
    </source>
</evidence>
<sequence length="817" mass="95351">MNKWNLVNSSNNCNEKDTINFNVILLKLEDLLNALKSNADFETLSNYFEFLNDLSNKEIFLENKSDEVLKIVNECLEHAVSYKNKNEIFSEKEKITYRELNVVLSIVKLNSLNKNSIEYNNIALNAINDCPKFVNFLSKHGYFKKAENYSRKCKTLIQSLINKYCNTENTFLCKILMDKKMCLDLHYVEILSNINKFDEICEELQQIQKRLLDFPTHCEYFVLLCYNISIKLYKKEEYESAIIILEIAIQIEKNVSQSSHDRFAILKLLTHIFLLYKPEYYWQKCLKVISLWNKEDMPVSILLTSLKAAFFSNNQNTVQDILNSFTEIEGVSIFFISNTVQELEKYEYNRYATDFLKTMRDRTVEIGDKLFLMSLELKIYFKTNCLEKANILVEDAIKLVKFQGTTPKQSNSLCRVILIYTNDLLKAKSFMQCLTWCKKLLKFSELSKIHDAVFHQLQQRICLSYLEMNENELAKQTFSEMDWSVSGTDSLQAYLAMRIALQYEDEGLADMALKYLGKLKQTSENSKSEETVDWFCRVAWNLALKPGTDVRHIFEFFDVCSLFLRKTKGPPARLKNVLIFAIASGIQIFRENALNKEKEEKERKGIISKILSAIDICRNLEKENYNLLSILYAYEFEIRIYMQDSSAEAVLQQMLYLPFVDHKVLQIVAATAHEHSASNYKLITLALEGAINKITGNPEGNIEQTSLLYHSLIQVLFFTQEYVASSVEEENLNVCKTLCKMLENDSSFQEYPETKILWVMTKCWNWGIHKLATDNFKKGQEWCALAMWYLQQLKDLKYLHEERLQALYSSYFGSQTV</sequence>
<dbReference type="PANTHER" id="PTHR47083">
    <property type="entry name" value="TESTIS-EXPRESSED PROTEIN 11"/>
    <property type="match status" value="1"/>
</dbReference>
<organism evidence="2 3">
    <name type="scientific">Trichonephila inaurata madagascariensis</name>
    <dbReference type="NCBI Taxonomy" id="2747483"/>
    <lineage>
        <taxon>Eukaryota</taxon>
        <taxon>Metazoa</taxon>
        <taxon>Ecdysozoa</taxon>
        <taxon>Arthropoda</taxon>
        <taxon>Chelicerata</taxon>
        <taxon>Arachnida</taxon>
        <taxon>Araneae</taxon>
        <taxon>Araneomorphae</taxon>
        <taxon>Entelegynae</taxon>
        <taxon>Araneoidea</taxon>
        <taxon>Nephilidae</taxon>
        <taxon>Trichonephila</taxon>
        <taxon>Trichonephila inaurata</taxon>
    </lineage>
</organism>
<keyword evidence="3" id="KW-1185">Reference proteome</keyword>
<evidence type="ECO:0000313" key="2">
    <source>
        <dbReference type="EMBL" id="GFY78139.1"/>
    </source>
</evidence>